<dbReference type="OrthoDB" id="3256376at2759"/>
<evidence type="ECO:0000256" key="2">
    <source>
        <dbReference type="ARBA" id="ARBA00051243"/>
    </source>
</evidence>
<dbReference type="PROSITE" id="PS00107">
    <property type="entry name" value="PROTEIN_KINASE_ATP"/>
    <property type="match status" value="1"/>
</dbReference>
<dbReference type="InterPro" id="IPR020635">
    <property type="entry name" value="Tyr_kinase_cat_dom"/>
</dbReference>
<feature type="transmembrane region" description="Helical" evidence="5">
    <location>
        <begin position="253"/>
        <end position="272"/>
    </location>
</feature>
<dbReference type="SUPFAM" id="SSF56112">
    <property type="entry name" value="Protein kinase-like (PK-like)"/>
    <property type="match status" value="1"/>
</dbReference>
<dbReference type="GO" id="GO:0005524">
    <property type="term" value="F:ATP binding"/>
    <property type="evidence" value="ECO:0007669"/>
    <property type="project" value="UniProtKB-UniRule"/>
</dbReference>
<dbReference type="Proteomes" id="UP000887116">
    <property type="component" value="Unassembled WGS sequence"/>
</dbReference>
<comment type="subcellular location">
    <subcellularLocation>
        <location evidence="1">Membrane</location>
        <topology evidence="1">Single-pass membrane protein</topology>
    </subcellularLocation>
</comment>
<dbReference type="InterPro" id="IPR011009">
    <property type="entry name" value="Kinase-like_dom_sf"/>
</dbReference>
<keyword evidence="3" id="KW-0547">Nucleotide-binding</keyword>
<evidence type="ECO:0000256" key="4">
    <source>
        <dbReference type="SAM" id="MobiDB-lite"/>
    </source>
</evidence>
<sequence length="726" mass="82390">MTSLNYKFQLYMGEKDYDWIGITENMGIVYVKDPQLMPKSSTTRRNILWTFKNDTHSKKGTILLLLSIQEESDSKWCSNNENQEGCMITCAKGSSNGLCEWRSGSMTVADDAGPTADYATCSPDLSACPDGLCDELEQLEPTLCPQDCARKFTGEVMISKTGQGLYAAVGPCFCPAFDDCVCVRPYPSAEMRRHKTDHKRPQSTLKPIVEIMNNSIDQGKLFIETQEETSTSYEIVASLPGLLTDGTCGPGCIVFASIVPTGLLLVVVILVVTRRMRKGRMSEHKFVSSHISLSGVPSDYVEDRSNSAQESRNTPSETSSFGKASFQIDQKWYVPRNKLCLQTELGEGEFGKVMKAQAWNIAGIRGYTTVAVKMLKENGGLQEKQDLITEFLLLREISHPNVIQLLGASTEKSGQFFLIVEFAEMGSLRNYLRRRRRHNNCCKYNATYGIELPGPHEAPKDYYQFPCERSRYEPHHSYFHKEQLSFAWQIAKGMAYLSDMKLVHRDLAARNILLAKQKVVKISDFGLSRDIYEGDAYLKRTKGRVPVKWMAIESLEDQIYTSRSDVWSFGIVLWEIMMQGATPYPGITPQRLYNLLKAGYRMTKPENCPDDLYYLMRLCWRAYPRERPSFKELVVKLDCMLQDTVGYMDFSLKCKRGRRRSREIAPPPNGKNFYSNKNYFIFIVYGLKVDNIRGSVYYLREVVGACGHTLPVTLLQCTTGFAFSMD</sequence>
<protein>
    <submittedName>
        <fullName evidence="7">Proto-oncogene tyrosine-protein kinase receptor Ret</fullName>
    </submittedName>
</protein>
<keyword evidence="5" id="KW-0812">Transmembrane</keyword>
<dbReference type="InterPro" id="IPR000719">
    <property type="entry name" value="Prot_kinase_dom"/>
</dbReference>
<dbReference type="InterPro" id="IPR050122">
    <property type="entry name" value="RTK"/>
</dbReference>
<keyword evidence="5" id="KW-0472">Membrane</keyword>
<evidence type="ECO:0000313" key="8">
    <source>
        <dbReference type="Proteomes" id="UP000887116"/>
    </source>
</evidence>
<evidence type="ECO:0000313" key="7">
    <source>
        <dbReference type="EMBL" id="GFQ90496.1"/>
    </source>
</evidence>
<dbReference type="SMART" id="SM00219">
    <property type="entry name" value="TyrKc"/>
    <property type="match status" value="1"/>
</dbReference>
<dbReference type="PROSITE" id="PS00109">
    <property type="entry name" value="PROTEIN_KINASE_TYR"/>
    <property type="match status" value="1"/>
</dbReference>
<name>A0A8X6L025_TRICU</name>
<organism evidence="7 8">
    <name type="scientific">Trichonephila clavata</name>
    <name type="common">Joro spider</name>
    <name type="synonym">Nephila clavata</name>
    <dbReference type="NCBI Taxonomy" id="2740835"/>
    <lineage>
        <taxon>Eukaryota</taxon>
        <taxon>Metazoa</taxon>
        <taxon>Ecdysozoa</taxon>
        <taxon>Arthropoda</taxon>
        <taxon>Chelicerata</taxon>
        <taxon>Arachnida</taxon>
        <taxon>Araneae</taxon>
        <taxon>Araneomorphae</taxon>
        <taxon>Entelegynae</taxon>
        <taxon>Araneoidea</taxon>
        <taxon>Nephilidae</taxon>
        <taxon>Trichonephila</taxon>
    </lineage>
</organism>
<dbReference type="PANTHER" id="PTHR24416:SF617">
    <property type="entry name" value="RET ONCOGENE, ISOFORM A"/>
    <property type="match status" value="1"/>
</dbReference>
<dbReference type="EMBL" id="BMAO01013706">
    <property type="protein sequence ID" value="GFQ90496.1"/>
    <property type="molecule type" value="Genomic_DNA"/>
</dbReference>
<feature type="region of interest" description="Disordered" evidence="4">
    <location>
        <begin position="296"/>
        <end position="322"/>
    </location>
</feature>
<dbReference type="PANTHER" id="PTHR24416">
    <property type="entry name" value="TYROSINE-PROTEIN KINASE RECEPTOR"/>
    <property type="match status" value="1"/>
</dbReference>
<evidence type="ECO:0000256" key="5">
    <source>
        <dbReference type="SAM" id="Phobius"/>
    </source>
</evidence>
<dbReference type="GO" id="GO:0043235">
    <property type="term" value="C:receptor complex"/>
    <property type="evidence" value="ECO:0007669"/>
    <property type="project" value="TreeGrafter"/>
</dbReference>
<evidence type="ECO:0000256" key="3">
    <source>
        <dbReference type="PROSITE-ProRule" id="PRU10141"/>
    </source>
</evidence>
<dbReference type="InterPro" id="IPR001245">
    <property type="entry name" value="Ser-Thr/Tyr_kinase_cat_dom"/>
</dbReference>
<dbReference type="Pfam" id="PF22540">
    <property type="entry name" value="RET_CRD"/>
    <property type="match status" value="1"/>
</dbReference>
<keyword evidence="7" id="KW-0808">Transferase</keyword>
<dbReference type="GO" id="GO:0005886">
    <property type="term" value="C:plasma membrane"/>
    <property type="evidence" value="ECO:0007669"/>
    <property type="project" value="TreeGrafter"/>
</dbReference>
<proteinExistence type="predicted"/>
<dbReference type="GO" id="GO:0007169">
    <property type="term" value="P:cell surface receptor protein tyrosine kinase signaling pathway"/>
    <property type="evidence" value="ECO:0007669"/>
    <property type="project" value="TreeGrafter"/>
</dbReference>
<keyword evidence="5" id="KW-1133">Transmembrane helix</keyword>
<evidence type="ECO:0000259" key="6">
    <source>
        <dbReference type="PROSITE" id="PS50011"/>
    </source>
</evidence>
<feature type="binding site" evidence="3">
    <location>
        <position position="373"/>
    </location>
    <ligand>
        <name>ATP</name>
        <dbReference type="ChEBI" id="CHEBI:30616"/>
    </ligand>
</feature>
<dbReference type="PRINTS" id="PR00109">
    <property type="entry name" value="TYRKINASE"/>
</dbReference>
<gene>
    <name evidence="7" type="primary">Ret</name>
    <name evidence="7" type="ORF">TNCT_612791</name>
</gene>
<dbReference type="FunFam" id="1.10.510.10:FF:000462">
    <property type="entry name" value="Receptor tyrosine kinase"/>
    <property type="match status" value="1"/>
</dbReference>
<keyword evidence="7" id="KW-0418">Kinase</keyword>
<keyword evidence="7" id="KW-0675">Receptor</keyword>
<dbReference type="Pfam" id="PF07714">
    <property type="entry name" value="PK_Tyr_Ser-Thr"/>
    <property type="match status" value="1"/>
</dbReference>
<comment type="caution">
    <text evidence="7">The sequence shown here is derived from an EMBL/GenBank/DDBJ whole genome shotgun (WGS) entry which is preliminary data.</text>
</comment>
<dbReference type="GO" id="GO:0004714">
    <property type="term" value="F:transmembrane receptor protein tyrosine kinase activity"/>
    <property type="evidence" value="ECO:0007669"/>
    <property type="project" value="UniProtKB-EC"/>
</dbReference>
<accession>A0A8X6L025</accession>
<dbReference type="Gene3D" id="1.10.510.10">
    <property type="entry name" value="Transferase(Phosphotransferase) domain 1"/>
    <property type="match status" value="1"/>
</dbReference>
<feature type="compositionally biased region" description="Polar residues" evidence="4">
    <location>
        <begin position="306"/>
        <end position="322"/>
    </location>
</feature>
<evidence type="ECO:0000256" key="1">
    <source>
        <dbReference type="ARBA" id="ARBA00004167"/>
    </source>
</evidence>
<keyword evidence="8" id="KW-1185">Reference proteome</keyword>
<dbReference type="InterPro" id="IPR055162">
    <property type="entry name" value="RET_CRD"/>
</dbReference>
<dbReference type="InterPro" id="IPR008266">
    <property type="entry name" value="Tyr_kinase_AS"/>
</dbReference>
<dbReference type="InterPro" id="IPR017441">
    <property type="entry name" value="Protein_kinase_ATP_BS"/>
</dbReference>
<reference evidence="7" key="1">
    <citation type="submission" date="2020-07" db="EMBL/GenBank/DDBJ databases">
        <title>Multicomponent nature underlies the extraordinary mechanical properties of spider dragline silk.</title>
        <authorList>
            <person name="Kono N."/>
            <person name="Nakamura H."/>
            <person name="Mori M."/>
            <person name="Yoshida Y."/>
            <person name="Ohtoshi R."/>
            <person name="Malay A.D."/>
            <person name="Moran D.A.P."/>
            <person name="Tomita M."/>
            <person name="Numata K."/>
            <person name="Arakawa K."/>
        </authorList>
    </citation>
    <scope>NUCLEOTIDE SEQUENCE</scope>
</reference>
<comment type="catalytic activity">
    <reaction evidence="2">
        <text>L-tyrosyl-[protein] + ATP = O-phospho-L-tyrosyl-[protein] + ADP + H(+)</text>
        <dbReference type="Rhea" id="RHEA:10596"/>
        <dbReference type="Rhea" id="RHEA-COMP:10136"/>
        <dbReference type="Rhea" id="RHEA-COMP:20101"/>
        <dbReference type="ChEBI" id="CHEBI:15378"/>
        <dbReference type="ChEBI" id="CHEBI:30616"/>
        <dbReference type="ChEBI" id="CHEBI:46858"/>
        <dbReference type="ChEBI" id="CHEBI:61978"/>
        <dbReference type="ChEBI" id="CHEBI:456216"/>
        <dbReference type="EC" id="2.7.10.1"/>
    </reaction>
</comment>
<feature type="domain" description="Protein kinase" evidence="6">
    <location>
        <begin position="339"/>
        <end position="641"/>
    </location>
</feature>
<dbReference type="PROSITE" id="PS50011">
    <property type="entry name" value="PROTEIN_KINASE_DOM"/>
    <property type="match status" value="1"/>
</dbReference>
<dbReference type="AlphaFoldDB" id="A0A8X6L025"/>
<dbReference type="Gene3D" id="3.30.200.20">
    <property type="entry name" value="Phosphorylase Kinase, domain 1"/>
    <property type="match status" value="1"/>
</dbReference>
<keyword evidence="3" id="KW-0067">ATP-binding</keyword>